<evidence type="ECO:0000313" key="1">
    <source>
        <dbReference type="EMBL" id="KAI9913088.1"/>
    </source>
</evidence>
<evidence type="ECO:0000313" key="2">
    <source>
        <dbReference type="Proteomes" id="UP001163321"/>
    </source>
</evidence>
<keyword evidence="2" id="KW-1185">Reference proteome</keyword>
<dbReference type="EMBL" id="CM047583">
    <property type="protein sequence ID" value="KAI9913088.1"/>
    <property type="molecule type" value="Genomic_DNA"/>
</dbReference>
<proteinExistence type="predicted"/>
<gene>
    <name evidence="1" type="ORF">PsorP6_005548</name>
</gene>
<reference evidence="1 2" key="1">
    <citation type="journal article" date="2022" name="bioRxiv">
        <title>The genome of the oomycete Peronosclerospora sorghi, a cosmopolitan pathogen of maize and sorghum, is inflated with dispersed pseudogenes.</title>
        <authorList>
            <person name="Fletcher K."/>
            <person name="Martin F."/>
            <person name="Isakeit T."/>
            <person name="Cavanaugh K."/>
            <person name="Magill C."/>
            <person name="Michelmore R."/>
        </authorList>
    </citation>
    <scope>NUCLEOTIDE SEQUENCE [LARGE SCALE GENOMIC DNA]</scope>
    <source>
        <strain evidence="1">P6</strain>
    </source>
</reference>
<protein>
    <submittedName>
        <fullName evidence="1">Uncharacterized protein</fullName>
    </submittedName>
</protein>
<dbReference type="Proteomes" id="UP001163321">
    <property type="component" value="Chromosome 4"/>
</dbReference>
<sequence length="727" mass="82154">MMVSTSAFEILCTTRQLPVAEKELVFAKVSTKVAASRSAAGSAWGKSARKWVAASSSSPSPREFGDVMSPELRTLVATSFDVFTRSQTHEMSTFGILRASREYREALKTCILGLEDRFEAVKEEKMEGEEQGKFIDLMRVSLAILHLCELLLLRGGVRGADRALAYDLARWVQEYYCRAKLDQLTSESERLQTQQQPEQDPAFWTTIQSLVMAGSGASAWSVLASHSTYKSLFSRDAMSLTGASTKTTFHAIQKLLLTMPGSAYGTPKQVGPAEWKNWHDACQCLLNTDTYVKANEGMKTLLEIMVAKEEVLISHASTWYELMMARLFLEEPKTIAHRFEFLMANCFRAYNRDGTQMGNFDCIIRALMEYDIQSALQDIIALGLSWMAAHLVDLLQKSNVIVADELMPKSECTLRERFLLEYAMDIGASSGMWQFAVRYYEYCPKFGAIAIRSALEREPLTTDYKAERLLAYCHGKTFLTQTFHLITIHRAQECKEKKMYASALQWMQRGNHLDDIDALCDEILQECKDQNSLTPLHEAVQFMETQAEHARPQTLAWLIRYREFRLVLDDSEALRTQLRTGDGLTSLDARASLDRKLRFVSMEAAKRLDWLVGSAEVPKGLRSEVLQQAERLLKESPTVFLSRHLYSLMAYLQQLDRSFDCQEFFESSSNKQLKERIESLISRNLVEAMLQEASGCAAASSICQSNAALTAQQPYLAADSSLTPMEE</sequence>
<organism evidence="1 2">
    <name type="scientific">Peronosclerospora sorghi</name>
    <dbReference type="NCBI Taxonomy" id="230839"/>
    <lineage>
        <taxon>Eukaryota</taxon>
        <taxon>Sar</taxon>
        <taxon>Stramenopiles</taxon>
        <taxon>Oomycota</taxon>
        <taxon>Peronosporomycetes</taxon>
        <taxon>Peronosporales</taxon>
        <taxon>Peronosporaceae</taxon>
        <taxon>Peronosclerospora</taxon>
    </lineage>
</organism>
<name>A0ACC0W2R7_9STRA</name>
<accession>A0ACC0W2R7</accession>
<comment type="caution">
    <text evidence="1">The sequence shown here is derived from an EMBL/GenBank/DDBJ whole genome shotgun (WGS) entry which is preliminary data.</text>
</comment>